<dbReference type="RefSeq" id="XP_024404903.1">
    <property type="nucleotide sequence ID" value="XM_024550348.1"/>
</dbReference>
<feature type="non-terminal residue" evidence="1">
    <location>
        <position position="1"/>
    </location>
</feature>
<keyword evidence="2" id="KW-1185">Reference proteome</keyword>
<protein>
    <submittedName>
        <fullName evidence="1">Uncharacterized protein</fullName>
    </submittedName>
</protein>
<proteinExistence type="predicted"/>
<dbReference type="GeneID" id="36347785"/>
<evidence type="ECO:0000313" key="1">
    <source>
        <dbReference type="EMBL" id="PON22600.1"/>
    </source>
</evidence>
<accession>A0A2P4ZE82</accession>
<organism evidence="1 2">
    <name type="scientific">Trichoderma gamsii</name>
    <dbReference type="NCBI Taxonomy" id="398673"/>
    <lineage>
        <taxon>Eukaryota</taxon>
        <taxon>Fungi</taxon>
        <taxon>Dikarya</taxon>
        <taxon>Ascomycota</taxon>
        <taxon>Pezizomycotina</taxon>
        <taxon>Sordariomycetes</taxon>
        <taxon>Hypocreomycetidae</taxon>
        <taxon>Hypocreales</taxon>
        <taxon>Hypocreaceae</taxon>
        <taxon>Trichoderma</taxon>
    </lineage>
</organism>
<dbReference type="Proteomes" id="UP000054821">
    <property type="component" value="Unassembled WGS sequence"/>
</dbReference>
<dbReference type="EMBL" id="JPDN02000036">
    <property type="protein sequence ID" value="PON22600.1"/>
    <property type="molecule type" value="Genomic_DNA"/>
</dbReference>
<evidence type="ECO:0000313" key="2">
    <source>
        <dbReference type="Proteomes" id="UP000054821"/>
    </source>
</evidence>
<sequence>GFNCIWILPATTCSIGSASCVARSRPLSQDSFRLPPVAY</sequence>
<dbReference type="AlphaFoldDB" id="A0A2P4ZE82"/>
<gene>
    <name evidence="1" type="ORF">TGAM01_v208489</name>
</gene>
<reference evidence="1 2" key="1">
    <citation type="journal article" date="2016" name="Genome Announc.">
        <title>Draft Whole-Genome Sequence of Trichoderma gamsii T6085, a Promising Biocontrol Agent of Fusarium Head Blight on Wheat.</title>
        <authorList>
            <person name="Baroncelli R."/>
            <person name="Zapparata A."/>
            <person name="Piaggeschi G."/>
            <person name="Sarrocco S."/>
            <person name="Vannacci G."/>
        </authorList>
    </citation>
    <scope>NUCLEOTIDE SEQUENCE [LARGE SCALE GENOMIC DNA]</scope>
    <source>
        <strain evidence="1 2">T6085</strain>
    </source>
</reference>
<name>A0A2P4ZE82_9HYPO</name>
<comment type="caution">
    <text evidence="1">The sequence shown here is derived from an EMBL/GenBank/DDBJ whole genome shotgun (WGS) entry which is preliminary data.</text>
</comment>